<accession>F2KND6</accession>
<evidence type="ECO:0000256" key="2">
    <source>
        <dbReference type="ARBA" id="ARBA00022692"/>
    </source>
</evidence>
<dbReference type="OrthoDB" id="60696at2157"/>
<reference evidence="6 7" key="1">
    <citation type="submission" date="2011-03" db="EMBL/GenBank/DDBJ databases">
        <title>The complete genome of Archaeoglobus veneficus SNP6.</title>
        <authorList>
            <consortium name="US DOE Joint Genome Institute (JGI-PGF)"/>
            <person name="Lucas S."/>
            <person name="Copeland A."/>
            <person name="Lapidus A."/>
            <person name="Bruce D."/>
            <person name="Goodwin L."/>
            <person name="Pitluck S."/>
            <person name="Kyrpides N."/>
            <person name="Mavromatis K."/>
            <person name="Pagani I."/>
            <person name="Ivanova N."/>
            <person name="Mikhailova N."/>
            <person name="Lu M."/>
            <person name="Detter J.C."/>
            <person name="Tapia R."/>
            <person name="Han C."/>
            <person name="Land M."/>
            <person name="Hauser L."/>
            <person name="Markowitz V."/>
            <person name="Cheng J.-F."/>
            <person name="Hugenholtz P."/>
            <person name="Woyke T."/>
            <person name="Wu D."/>
            <person name="Spring S."/>
            <person name="Brambilla E."/>
            <person name="Klenk H.-P."/>
            <person name="Eisen J.A."/>
        </authorList>
    </citation>
    <scope>NUCLEOTIDE SEQUENCE [LARGE SCALE GENOMIC DNA]</scope>
    <source>
        <strain>SNP6</strain>
    </source>
</reference>
<comment type="subcellular location">
    <subcellularLocation>
        <location evidence="1">Endomembrane system</location>
        <topology evidence="1">Multi-pass membrane protein</topology>
    </subcellularLocation>
</comment>
<evidence type="ECO:0008006" key="8">
    <source>
        <dbReference type="Google" id="ProtNLM"/>
    </source>
</evidence>
<dbReference type="AlphaFoldDB" id="F2KND6"/>
<sequence length="184" mass="19382">MKYDGLRHVIRGLIDGSLSTLGVIIGASGASPAIIITAGLGGGVANGLSNVLGAFTAERARMEMEISELEKAMLKMGQLRGTVLHEKAKKKTYIGGISDGLSTILGSVIPVIPFLLMYPLGYSRDFAMLLSVSVTIFLLFFLGVYLGKLSRENIAIAGVKMALIGLCTAIICTIVEKSFSALLS</sequence>
<keyword evidence="3 5" id="KW-1133">Transmembrane helix</keyword>
<dbReference type="KEGG" id="ave:Arcve_1334"/>
<feature type="transmembrane region" description="Helical" evidence="5">
    <location>
        <begin position="154"/>
        <end position="176"/>
    </location>
</feature>
<dbReference type="PANTHER" id="PTHR31851">
    <property type="entry name" value="FE(2+)/MN(2+) TRANSPORTER PCL1"/>
    <property type="match status" value="1"/>
</dbReference>
<keyword evidence="4 5" id="KW-0472">Membrane</keyword>
<dbReference type="STRING" id="693661.Arcve_1334"/>
<organism evidence="6 7">
    <name type="scientific">Archaeoglobus veneficus (strain DSM 11195 / SNP6)</name>
    <dbReference type="NCBI Taxonomy" id="693661"/>
    <lineage>
        <taxon>Archaea</taxon>
        <taxon>Methanobacteriati</taxon>
        <taxon>Methanobacteriota</taxon>
        <taxon>Archaeoglobi</taxon>
        <taxon>Archaeoglobales</taxon>
        <taxon>Archaeoglobaceae</taxon>
        <taxon>Archaeoglobus</taxon>
    </lineage>
</organism>
<dbReference type="GeneID" id="10394455"/>
<protein>
    <recommendedName>
        <fullName evidence="8">TIGR00267 family protein</fullName>
    </recommendedName>
</protein>
<name>F2KND6_ARCVS</name>
<gene>
    <name evidence="6" type="ordered locus">Arcve_1334</name>
</gene>
<dbReference type="HOGENOM" id="CLU_111441_1_0_2"/>
<dbReference type="InterPro" id="IPR006682">
    <property type="entry name" value="CHP00267"/>
</dbReference>
<keyword evidence="7" id="KW-1185">Reference proteome</keyword>
<feature type="transmembrane region" description="Helical" evidence="5">
    <location>
        <begin position="126"/>
        <end position="147"/>
    </location>
</feature>
<evidence type="ECO:0000256" key="3">
    <source>
        <dbReference type="ARBA" id="ARBA00022989"/>
    </source>
</evidence>
<keyword evidence="2 5" id="KW-0812">Transmembrane</keyword>
<dbReference type="GO" id="GO:0005384">
    <property type="term" value="F:manganese ion transmembrane transporter activity"/>
    <property type="evidence" value="ECO:0007669"/>
    <property type="project" value="InterPro"/>
</dbReference>
<evidence type="ECO:0000256" key="1">
    <source>
        <dbReference type="ARBA" id="ARBA00004127"/>
    </source>
</evidence>
<dbReference type="GO" id="GO:0012505">
    <property type="term" value="C:endomembrane system"/>
    <property type="evidence" value="ECO:0007669"/>
    <property type="project" value="UniProtKB-SubCell"/>
</dbReference>
<dbReference type="Proteomes" id="UP000008136">
    <property type="component" value="Chromosome"/>
</dbReference>
<evidence type="ECO:0000256" key="4">
    <source>
        <dbReference type="ARBA" id="ARBA00023136"/>
    </source>
</evidence>
<proteinExistence type="predicted"/>
<dbReference type="Pfam" id="PF01988">
    <property type="entry name" value="VIT1"/>
    <property type="match status" value="2"/>
</dbReference>
<dbReference type="eggNOG" id="arCOG01091">
    <property type="taxonomic scope" value="Archaea"/>
</dbReference>
<dbReference type="GO" id="GO:0030026">
    <property type="term" value="P:intracellular manganese ion homeostasis"/>
    <property type="evidence" value="ECO:0007669"/>
    <property type="project" value="InterPro"/>
</dbReference>
<evidence type="ECO:0000313" key="6">
    <source>
        <dbReference type="EMBL" id="AEA47338.1"/>
    </source>
</evidence>
<dbReference type="NCBIfam" id="TIGR00267">
    <property type="entry name" value="TIGR00267 family protein"/>
    <property type="match status" value="1"/>
</dbReference>
<dbReference type="EMBL" id="CP002588">
    <property type="protein sequence ID" value="AEA47338.1"/>
    <property type="molecule type" value="Genomic_DNA"/>
</dbReference>
<evidence type="ECO:0000313" key="7">
    <source>
        <dbReference type="Proteomes" id="UP000008136"/>
    </source>
</evidence>
<dbReference type="RefSeq" id="WP_013683999.1">
    <property type="nucleotide sequence ID" value="NC_015320.1"/>
</dbReference>
<dbReference type="InterPro" id="IPR008217">
    <property type="entry name" value="Ccc1_fam"/>
</dbReference>
<evidence type="ECO:0000256" key="5">
    <source>
        <dbReference type="SAM" id="Phobius"/>
    </source>
</evidence>
<feature type="transmembrane region" description="Helical" evidence="5">
    <location>
        <begin position="100"/>
        <end position="120"/>
    </location>
</feature>